<dbReference type="SUPFAM" id="SSF55753">
    <property type="entry name" value="Actin depolymerizing proteins"/>
    <property type="match status" value="1"/>
</dbReference>
<evidence type="ECO:0000313" key="2">
    <source>
        <dbReference type="EMBL" id="PVD32740.1"/>
    </source>
</evidence>
<dbReference type="EMBL" id="PZQS01000004">
    <property type="protein sequence ID" value="PVD32740.1"/>
    <property type="molecule type" value="Genomic_DNA"/>
</dbReference>
<protein>
    <recommendedName>
        <fullName evidence="1">ADF-H domain-containing protein</fullName>
    </recommendedName>
</protein>
<dbReference type="Gene3D" id="3.40.20.10">
    <property type="entry name" value="Severin"/>
    <property type="match status" value="1"/>
</dbReference>
<dbReference type="InterPro" id="IPR029006">
    <property type="entry name" value="ADF-H/Gelsolin-like_dom_sf"/>
</dbReference>
<proteinExistence type="predicted"/>
<comment type="caution">
    <text evidence="2">The sequence shown here is derived from an EMBL/GenBank/DDBJ whole genome shotgun (WGS) entry which is preliminary data.</text>
</comment>
<evidence type="ECO:0000259" key="1">
    <source>
        <dbReference type="PROSITE" id="PS51263"/>
    </source>
</evidence>
<reference evidence="2 3" key="1">
    <citation type="submission" date="2018-04" db="EMBL/GenBank/DDBJ databases">
        <title>The genome of golden apple snail Pomacea canaliculata provides insight into stress tolerance and invasive adaptation.</title>
        <authorList>
            <person name="Liu C."/>
            <person name="Liu B."/>
            <person name="Ren Y."/>
            <person name="Zhang Y."/>
            <person name="Wang H."/>
            <person name="Li S."/>
            <person name="Jiang F."/>
            <person name="Yin L."/>
            <person name="Zhang G."/>
            <person name="Qian W."/>
            <person name="Fan W."/>
        </authorList>
    </citation>
    <scope>NUCLEOTIDE SEQUENCE [LARGE SCALE GENOMIC DNA]</scope>
    <source>
        <strain evidence="2">SZHN2017</strain>
        <tissue evidence="2">Muscle</tissue>
    </source>
</reference>
<dbReference type="GO" id="GO:0003779">
    <property type="term" value="F:actin binding"/>
    <property type="evidence" value="ECO:0007669"/>
    <property type="project" value="InterPro"/>
</dbReference>
<organism evidence="2 3">
    <name type="scientific">Pomacea canaliculata</name>
    <name type="common">Golden apple snail</name>
    <dbReference type="NCBI Taxonomy" id="400727"/>
    <lineage>
        <taxon>Eukaryota</taxon>
        <taxon>Metazoa</taxon>
        <taxon>Spiralia</taxon>
        <taxon>Lophotrochozoa</taxon>
        <taxon>Mollusca</taxon>
        <taxon>Gastropoda</taxon>
        <taxon>Caenogastropoda</taxon>
        <taxon>Architaenioglossa</taxon>
        <taxon>Ampullarioidea</taxon>
        <taxon>Ampullariidae</taxon>
        <taxon>Pomacea</taxon>
    </lineage>
</organism>
<accession>A0A2T7PH76</accession>
<feature type="domain" description="ADF-H" evidence="1">
    <location>
        <begin position="1"/>
        <end position="74"/>
    </location>
</feature>
<dbReference type="Proteomes" id="UP000245119">
    <property type="component" value="Linkage Group LG4"/>
</dbReference>
<dbReference type="OrthoDB" id="10249245at2759"/>
<evidence type="ECO:0000313" key="3">
    <source>
        <dbReference type="Proteomes" id="UP000245119"/>
    </source>
</evidence>
<dbReference type="PROSITE" id="PS51263">
    <property type="entry name" value="ADF_H"/>
    <property type="match status" value="1"/>
</dbReference>
<name>A0A2T7PH76_POMCA</name>
<dbReference type="InterPro" id="IPR002108">
    <property type="entry name" value="ADF-H"/>
</dbReference>
<gene>
    <name evidence="2" type="ORF">C0Q70_08185</name>
</gene>
<sequence length="74" mass="8316">MSTASESTREEPSHFMEVISGLPQDDGRYVVYDYPYTESYGDTSKLIFILCLMELATTAIANKKAKLELFAQAE</sequence>
<keyword evidence="3" id="KW-1185">Reference proteome</keyword>
<dbReference type="Pfam" id="PF00241">
    <property type="entry name" value="Cofilin_ADF"/>
    <property type="match status" value="1"/>
</dbReference>
<dbReference type="AlphaFoldDB" id="A0A2T7PH76"/>